<evidence type="ECO:0000313" key="4">
    <source>
        <dbReference type="EMBL" id="KAH9311821.1"/>
    </source>
</evidence>
<dbReference type="InterPro" id="IPR000644">
    <property type="entry name" value="CBS_dom"/>
</dbReference>
<feature type="non-terminal residue" evidence="4">
    <location>
        <position position="142"/>
    </location>
</feature>
<reference evidence="4 5" key="1">
    <citation type="journal article" date="2021" name="Nat. Plants">
        <title>The Taxus genome provides insights into paclitaxel biosynthesis.</title>
        <authorList>
            <person name="Xiong X."/>
            <person name="Gou J."/>
            <person name="Liao Q."/>
            <person name="Li Y."/>
            <person name="Zhou Q."/>
            <person name="Bi G."/>
            <person name="Li C."/>
            <person name="Du R."/>
            <person name="Wang X."/>
            <person name="Sun T."/>
            <person name="Guo L."/>
            <person name="Liang H."/>
            <person name="Lu P."/>
            <person name="Wu Y."/>
            <person name="Zhang Z."/>
            <person name="Ro D.K."/>
            <person name="Shang Y."/>
            <person name="Huang S."/>
            <person name="Yan J."/>
        </authorList>
    </citation>
    <scope>NUCLEOTIDE SEQUENCE [LARGE SCALE GENOMIC DNA]</scope>
    <source>
        <strain evidence="4">Ta-2019</strain>
    </source>
</reference>
<keyword evidence="5" id="KW-1185">Reference proteome</keyword>
<dbReference type="EMBL" id="JAHRHJ020000006">
    <property type="protein sequence ID" value="KAH9311821.1"/>
    <property type="molecule type" value="Genomic_DNA"/>
</dbReference>
<organism evidence="4 5">
    <name type="scientific">Taxus chinensis</name>
    <name type="common">Chinese yew</name>
    <name type="synonym">Taxus wallichiana var. chinensis</name>
    <dbReference type="NCBI Taxonomy" id="29808"/>
    <lineage>
        <taxon>Eukaryota</taxon>
        <taxon>Viridiplantae</taxon>
        <taxon>Streptophyta</taxon>
        <taxon>Embryophyta</taxon>
        <taxon>Tracheophyta</taxon>
        <taxon>Spermatophyta</taxon>
        <taxon>Pinopsida</taxon>
        <taxon>Pinidae</taxon>
        <taxon>Conifers II</taxon>
        <taxon>Cupressales</taxon>
        <taxon>Taxaceae</taxon>
        <taxon>Taxus</taxon>
    </lineage>
</organism>
<comment type="caution">
    <text evidence="4">The sequence shown here is derived from an EMBL/GenBank/DDBJ whole genome shotgun (WGS) entry which is preliminary data.</text>
</comment>
<name>A0AA38FWK3_TAXCH</name>
<dbReference type="SUPFAM" id="SSF54631">
    <property type="entry name" value="CBS-domain pair"/>
    <property type="match status" value="1"/>
</dbReference>
<dbReference type="Proteomes" id="UP000824469">
    <property type="component" value="Unassembled WGS sequence"/>
</dbReference>
<dbReference type="InterPro" id="IPR051462">
    <property type="entry name" value="CBS_domain-containing"/>
</dbReference>
<feature type="domain" description="CBS" evidence="3">
    <location>
        <begin position="87"/>
        <end position="142"/>
    </location>
</feature>
<dbReference type="Pfam" id="PF00571">
    <property type="entry name" value="CBS"/>
    <property type="match status" value="1"/>
</dbReference>
<dbReference type="AlphaFoldDB" id="A0AA38FWK3"/>
<dbReference type="InterPro" id="IPR046342">
    <property type="entry name" value="CBS_dom_sf"/>
</dbReference>
<keyword evidence="2" id="KW-0129">CBS domain</keyword>
<sequence>MGVCSVTLMASSASTLSCCSSTCNSISKLLPVLLCSGKSRLVKFRQEQFGNRILHRHLHLHVNVARNTLMANVVPPRQEVFTVGDFMTKKEQLFVVKPTTLVDEALEALVDNRITGLPVVDDDWKLVGVVSDYDLLALDSIS</sequence>
<evidence type="ECO:0000259" key="3">
    <source>
        <dbReference type="PROSITE" id="PS51371"/>
    </source>
</evidence>
<accession>A0AA38FWK3</accession>
<dbReference type="PANTHER" id="PTHR48108:SF6">
    <property type="entry name" value="CBS DOMAIN-CONTAINING PROTEIN CBSX1, CHLOROPLASTIC"/>
    <property type="match status" value="1"/>
</dbReference>
<gene>
    <name evidence="4" type="ORF">KI387_026856</name>
</gene>
<dbReference type="PANTHER" id="PTHR48108">
    <property type="entry name" value="CBS DOMAIN-CONTAINING PROTEIN CBSX2, CHLOROPLASTIC"/>
    <property type="match status" value="1"/>
</dbReference>
<dbReference type="Gene3D" id="3.10.580.10">
    <property type="entry name" value="CBS-domain"/>
    <property type="match status" value="1"/>
</dbReference>
<evidence type="ECO:0000256" key="1">
    <source>
        <dbReference type="ARBA" id="ARBA00022737"/>
    </source>
</evidence>
<dbReference type="SMART" id="SM00116">
    <property type="entry name" value="CBS"/>
    <property type="match status" value="1"/>
</dbReference>
<evidence type="ECO:0000256" key="2">
    <source>
        <dbReference type="PROSITE-ProRule" id="PRU00703"/>
    </source>
</evidence>
<proteinExistence type="predicted"/>
<protein>
    <recommendedName>
        <fullName evidence="3">CBS domain-containing protein</fullName>
    </recommendedName>
</protein>
<keyword evidence="1" id="KW-0677">Repeat</keyword>
<dbReference type="PROSITE" id="PS51371">
    <property type="entry name" value="CBS"/>
    <property type="match status" value="1"/>
</dbReference>
<evidence type="ECO:0000313" key="5">
    <source>
        <dbReference type="Proteomes" id="UP000824469"/>
    </source>
</evidence>